<gene>
    <name evidence="3" type="ORF">Pmani_023350</name>
    <name evidence="2" type="ORF">Pmani_033168</name>
</gene>
<dbReference type="EMBL" id="JAWZYT010002395">
    <property type="protein sequence ID" value="KAK4304720.1"/>
    <property type="molecule type" value="Genomic_DNA"/>
</dbReference>
<evidence type="ECO:0000313" key="4">
    <source>
        <dbReference type="Proteomes" id="UP001292094"/>
    </source>
</evidence>
<reference evidence="2" key="1">
    <citation type="submission" date="2023-11" db="EMBL/GenBank/DDBJ databases">
        <title>Genome assemblies of two species of porcelain crab, Petrolisthes cinctipes and Petrolisthes manimaculis (Anomura: Porcellanidae).</title>
        <authorList>
            <person name="Angst P."/>
        </authorList>
    </citation>
    <scope>NUCLEOTIDE SEQUENCE</scope>
    <source>
        <strain evidence="2">PB745_02</strain>
        <tissue evidence="2">Gill</tissue>
    </source>
</reference>
<keyword evidence="1" id="KW-0812">Transmembrane</keyword>
<keyword evidence="1" id="KW-1133">Transmembrane helix</keyword>
<dbReference type="EMBL" id="JAWZYT010004344">
    <property type="protein sequence ID" value="KAK4294191.1"/>
    <property type="molecule type" value="Genomic_DNA"/>
</dbReference>
<sequence>MRVRSYEPSRCRQAFSFDHCQPTVWLSVCLCKNVAVLMFAAIIDVMSVWMMGNCIGQGISMVKLAQEIQEALQQHII</sequence>
<feature type="transmembrane region" description="Helical" evidence="1">
    <location>
        <begin position="24"/>
        <end position="43"/>
    </location>
</feature>
<evidence type="ECO:0000313" key="3">
    <source>
        <dbReference type="EMBL" id="KAK4304720.1"/>
    </source>
</evidence>
<organism evidence="2 4">
    <name type="scientific">Petrolisthes manimaculis</name>
    <dbReference type="NCBI Taxonomy" id="1843537"/>
    <lineage>
        <taxon>Eukaryota</taxon>
        <taxon>Metazoa</taxon>
        <taxon>Ecdysozoa</taxon>
        <taxon>Arthropoda</taxon>
        <taxon>Crustacea</taxon>
        <taxon>Multicrustacea</taxon>
        <taxon>Malacostraca</taxon>
        <taxon>Eumalacostraca</taxon>
        <taxon>Eucarida</taxon>
        <taxon>Decapoda</taxon>
        <taxon>Pleocyemata</taxon>
        <taxon>Anomura</taxon>
        <taxon>Galatheoidea</taxon>
        <taxon>Porcellanidae</taxon>
        <taxon>Petrolisthes</taxon>
    </lineage>
</organism>
<comment type="caution">
    <text evidence="2">The sequence shown here is derived from an EMBL/GenBank/DDBJ whole genome shotgun (WGS) entry which is preliminary data.</text>
</comment>
<proteinExistence type="predicted"/>
<evidence type="ECO:0000313" key="2">
    <source>
        <dbReference type="EMBL" id="KAK4294191.1"/>
    </source>
</evidence>
<keyword evidence="1" id="KW-0472">Membrane</keyword>
<protein>
    <submittedName>
        <fullName evidence="2">Uncharacterized protein</fullName>
    </submittedName>
</protein>
<accession>A0AAE1NRH2</accession>
<evidence type="ECO:0000256" key="1">
    <source>
        <dbReference type="SAM" id="Phobius"/>
    </source>
</evidence>
<dbReference type="AlphaFoldDB" id="A0AAE1NRH2"/>
<name>A0AAE1NRH2_9EUCA</name>
<keyword evidence="4" id="KW-1185">Reference proteome</keyword>
<dbReference type="Proteomes" id="UP001292094">
    <property type="component" value="Unassembled WGS sequence"/>
</dbReference>